<dbReference type="PANTHER" id="PTHR13030:SF8">
    <property type="entry name" value="ADP-RIBOSE PYROPHOSPHATASE, MITOCHONDRIAL"/>
    <property type="match status" value="1"/>
</dbReference>
<dbReference type="Pfam" id="PF25969">
    <property type="entry name" value="NUDT9_N"/>
    <property type="match status" value="1"/>
</dbReference>
<dbReference type="InterPro" id="IPR015797">
    <property type="entry name" value="NUDIX_hydrolase-like_dom_sf"/>
</dbReference>
<sequence length="248" mass="28083">MSSKPQLHKKALTSPYVSTTDIIRTDVSGKISWDEEWLDYCPIEYTAQIVFNSATKAQPEWADDPDPQSVKGFNRRDGEIDRRSHIGTYEVDLKYKDQPDITYPRNPVGRTGMRGRGLLGRWGPNHAADPIVTRLSKVAGKGVVLEFIGIKRKDTGEIALPGGMVDLGEPISVTLRREFEEECLNSLETAPHLRQNIDALMREQRPIYKGYVDDPRNTDNSWMETEAVEFFDKNGDLTRDLKLEAGFP</sequence>
<comment type="caution">
    <text evidence="2">The sequence shown here is derived from an EMBL/GenBank/DDBJ whole genome shotgun (WGS) entry which is preliminary data.</text>
</comment>
<keyword evidence="5" id="KW-1185">Reference proteome</keyword>
<evidence type="ECO:0000313" key="2">
    <source>
        <dbReference type="EMBL" id="CAF1590543.1"/>
    </source>
</evidence>
<evidence type="ECO:0000313" key="4">
    <source>
        <dbReference type="EMBL" id="CAF4462284.1"/>
    </source>
</evidence>
<dbReference type="PANTHER" id="PTHR13030">
    <property type="entry name" value="NUDIX HYDROLASE"/>
    <property type="match status" value="1"/>
</dbReference>
<gene>
    <name evidence="2" type="ORF">GPM918_LOCUS41723</name>
    <name evidence="1" type="ORF">OVA965_LOCUS1444</name>
    <name evidence="4" type="ORF">SRO942_LOCUS42823</name>
    <name evidence="3" type="ORF">TMI583_LOCUS1445</name>
</gene>
<accession>A0A816A2N1</accession>
<dbReference type="InterPro" id="IPR039989">
    <property type="entry name" value="NUDT9"/>
</dbReference>
<dbReference type="SUPFAM" id="SSF55811">
    <property type="entry name" value="Nudix"/>
    <property type="match status" value="1"/>
</dbReference>
<evidence type="ECO:0000313" key="1">
    <source>
        <dbReference type="EMBL" id="CAF0741113.1"/>
    </source>
</evidence>
<evidence type="ECO:0000313" key="5">
    <source>
        <dbReference type="Proteomes" id="UP000663829"/>
    </source>
</evidence>
<dbReference type="CDD" id="cd03670">
    <property type="entry name" value="NUDIX_ADPRase_Nudt9"/>
    <property type="match status" value="1"/>
</dbReference>
<dbReference type="EMBL" id="CAJNOK010000266">
    <property type="protein sequence ID" value="CAF0741113.1"/>
    <property type="molecule type" value="Genomic_DNA"/>
</dbReference>
<dbReference type="OrthoDB" id="9972248at2759"/>
<name>A0A816A2N1_9BILA</name>
<dbReference type="EMBL" id="CAJNOQ010033543">
    <property type="protein sequence ID" value="CAF1590543.1"/>
    <property type="molecule type" value="Genomic_DNA"/>
</dbReference>
<dbReference type="Proteomes" id="UP000677228">
    <property type="component" value="Unassembled WGS sequence"/>
</dbReference>
<dbReference type="AlphaFoldDB" id="A0A816A2N1"/>
<evidence type="ECO:0008006" key="6">
    <source>
        <dbReference type="Google" id="ProtNLM"/>
    </source>
</evidence>
<dbReference type="Gene3D" id="3.90.79.10">
    <property type="entry name" value="Nucleoside Triphosphate Pyrophosphohydrolase"/>
    <property type="match status" value="1"/>
</dbReference>
<protein>
    <recommendedName>
        <fullName evidence="6">Nudix hydrolase domain-containing protein</fullName>
    </recommendedName>
</protein>
<dbReference type="EMBL" id="CAJOBA010000266">
    <property type="protein sequence ID" value="CAF3518567.1"/>
    <property type="molecule type" value="Genomic_DNA"/>
</dbReference>
<dbReference type="Proteomes" id="UP000681722">
    <property type="component" value="Unassembled WGS sequence"/>
</dbReference>
<reference evidence="2" key="1">
    <citation type="submission" date="2021-02" db="EMBL/GenBank/DDBJ databases">
        <authorList>
            <person name="Nowell W R."/>
        </authorList>
    </citation>
    <scope>NUCLEOTIDE SEQUENCE</scope>
</reference>
<proteinExistence type="predicted"/>
<dbReference type="Proteomes" id="UP000682733">
    <property type="component" value="Unassembled WGS sequence"/>
</dbReference>
<dbReference type="GO" id="GO:0047631">
    <property type="term" value="F:ADP-ribose diphosphatase activity"/>
    <property type="evidence" value="ECO:0007669"/>
    <property type="project" value="InterPro"/>
</dbReference>
<organism evidence="2 5">
    <name type="scientific">Didymodactylos carnosus</name>
    <dbReference type="NCBI Taxonomy" id="1234261"/>
    <lineage>
        <taxon>Eukaryota</taxon>
        <taxon>Metazoa</taxon>
        <taxon>Spiralia</taxon>
        <taxon>Gnathifera</taxon>
        <taxon>Rotifera</taxon>
        <taxon>Eurotatoria</taxon>
        <taxon>Bdelloidea</taxon>
        <taxon>Philodinida</taxon>
        <taxon>Philodinidae</taxon>
        <taxon>Didymodactylos</taxon>
    </lineage>
</organism>
<dbReference type="EMBL" id="CAJOBC010099691">
    <property type="protein sequence ID" value="CAF4462284.1"/>
    <property type="molecule type" value="Genomic_DNA"/>
</dbReference>
<evidence type="ECO:0000313" key="3">
    <source>
        <dbReference type="EMBL" id="CAF3518567.1"/>
    </source>
</evidence>
<dbReference type="Proteomes" id="UP000663829">
    <property type="component" value="Unassembled WGS sequence"/>
</dbReference>